<keyword evidence="7 9" id="KW-0694">RNA-binding</keyword>
<feature type="binding site" evidence="9">
    <location>
        <position position="325"/>
    </location>
    <ligand>
        <name>ATP</name>
        <dbReference type="ChEBI" id="CHEBI:30616"/>
    </ligand>
</feature>
<feature type="binding site" evidence="9">
    <location>
        <position position="179"/>
    </location>
    <ligand>
        <name>ATP</name>
        <dbReference type="ChEBI" id="CHEBI:30616"/>
    </ligand>
</feature>
<dbReference type="FunFam" id="3.40.50.300:FF:001011">
    <property type="entry name" value="tRNA(Met) cytidine acetyltransferase TmcA"/>
    <property type="match status" value="1"/>
</dbReference>
<dbReference type="InterPro" id="IPR033442">
    <property type="entry name" value="TmcA_tRNA_bind"/>
</dbReference>
<dbReference type="Proteomes" id="UP000335415">
    <property type="component" value="Unassembled WGS sequence"/>
</dbReference>
<protein>
    <recommendedName>
        <fullName evidence="9">tRNA(Met) cytidine acetyltransferase TmcA</fullName>
        <ecNumber evidence="9">2.3.1.193</ecNumber>
    </recommendedName>
</protein>
<dbReference type="Gene3D" id="3.40.50.11040">
    <property type="match status" value="1"/>
</dbReference>
<comment type="caution">
    <text evidence="14">The sequence shown here is derived from an EMBL/GenBank/DDBJ whole genome shotgun (WGS) entry which is preliminary data.</text>
</comment>
<dbReference type="EMBL" id="VYKJ01000005">
    <property type="protein sequence ID" value="KAA8999968.1"/>
    <property type="molecule type" value="Genomic_DNA"/>
</dbReference>
<keyword evidence="3 9" id="KW-0808">Transferase</keyword>
<dbReference type="Gene3D" id="1.20.120.890">
    <property type="entry name" value="tRNA(Met) cytidine acetyltransferase, tail domain"/>
    <property type="match status" value="1"/>
</dbReference>
<dbReference type="Pfam" id="PF08351">
    <property type="entry name" value="TmcA_N"/>
    <property type="match status" value="1"/>
</dbReference>
<evidence type="ECO:0000259" key="13">
    <source>
        <dbReference type="Pfam" id="PF17176"/>
    </source>
</evidence>
<accession>A0A5J5G040</accession>
<feature type="domain" description="N-acetyltransferase" evidence="12">
    <location>
        <begin position="379"/>
        <end position="487"/>
    </location>
</feature>
<dbReference type="Pfam" id="PF05127">
    <property type="entry name" value="NAT10_TcmA_helicase"/>
    <property type="match status" value="1"/>
</dbReference>
<keyword evidence="15" id="KW-1185">Reference proteome</keyword>
<dbReference type="GO" id="GO:0051391">
    <property type="term" value="P:tRNA acetylation"/>
    <property type="evidence" value="ECO:0007669"/>
    <property type="project" value="UniProtKB-UniRule"/>
</dbReference>
<name>A0A5J5G040_9GAMM</name>
<evidence type="ECO:0000259" key="10">
    <source>
        <dbReference type="Pfam" id="PF05127"/>
    </source>
</evidence>
<dbReference type="Gene3D" id="3.40.50.300">
    <property type="entry name" value="P-loop containing nucleotide triphosphate hydrolases"/>
    <property type="match status" value="1"/>
</dbReference>
<comment type="function">
    <text evidence="9">Catalyzes the formation of N(4)-acetylcytidine (ac(4)C) at the wobble position of tRNA(Met), by using acetyl-CoA as an acetyl donor and ATP (or GTP).</text>
</comment>
<dbReference type="FunFam" id="3.40.50.11040:FF:000003">
    <property type="entry name" value="tRNA(Met) cytidine acetyltransferase TmcA"/>
    <property type="match status" value="1"/>
</dbReference>
<reference evidence="14 15" key="1">
    <citation type="submission" date="2019-09" db="EMBL/GenBank/DDBJ databases">
        <authorList>
            <person name="Li Y."/>
        </authorList>
    </citation>
    <scope>NUCLEOTIDE SEQUENCE [LARGE SCALE GENOMIC DNA]</scope>
    <source>
        <strain evidence="14 15">L3-3HA</strain>
    </source>
</reference>
<evidence type="ECO:0000256" key="5">
    <source>
        <dbReference type="ARBA" id="ARBA00022741"/>
    </source>
</evidence>
<evidence type="ECO:0000259" key="11">
    <source>
        <dbReference type="Pfam" id="PF08351"/>
    </source>
</evidence>
<dbReference type="PANTHER" id="PTHR10925:SF5">
    <property type="entry name" value="RNA CYTIDINE ACETYLTRANSFERASE"/>
    <property type="match status" value="1"/>
</dbReference>
<dbReference type="SUPFAM" id="SSF52540">
    <property type="entry name" value="P-loop containing nucleoside triphosphate hydrolases"/>
    <property type="match status" value="1"/>
</dbReference>
<keyword evidence="8 9" id="KW-0012">Acyltransferase</keyword>
<comment type="caution">
    <text evidence="9">Lacks conserved residue(s) required for the propagation of feature annotation.</text>
</comment>
<dbReference type="SUPFAM" id="SSF55729">
    <property type="entry name" value="Acyl-CoA N-acyltransferases (Nat)"/>
    <property type="match status" value="1"/>
</dbReference>
<dbReference type="InterPro" id="IPR038321">
    <property type="entry name" value="TmcA_C_sf"/>
</dbReference>
<dbReference type="InterPro" id="IPR016181">
    <property type="entry name" value="Acyl_CoA_acyltransferase"/>
</dbReference>
<feature type="domain" description="tRNA(Met) cytidine acetyltransferase TmcA tRNA-binding" evidence="13">
    <location>
        <begin position="548"/>
        <end position="665"/>
    </location>
</feature>
<dbReference type="Pfam" id="PF13718">
    <property type="entry name" value="GNAT_acetyltr_2"/>
    <property type="match status" value="1"/>
</dbReference>
<dbReference type="GO" id="GO:0002101">
    <property type="term" value="P:tRNA wobble cytosine modification"/>
    <property type="evidence" value="ECO:0007669"/>
    <property type="project" value="UniProtKB-UniRule"/>
</dbReference>
<feature type="domain" description="TcmA/NAT10 helicase" evidence="10">
    <location>
        <begin position="195"/>
        <end position="343"/>
    </location>
</feature>
<comment type="similarity">
    <text evidence="9">Belongs to the TmcA family.</text>
</comment>
<dbReference type="InterPro" id="IPR007807">
    <property type="entry name" value="TcmA/NAT10_helicase"/>
</dbReference>
<dbReference type="PANTHER" id="PTHR10925">
    <property type="entry name" value="N-ACETYLTRANSFERASE 10"/>
    <property type="match status" value="1"/>
</dbReference>
<evidence type="ECO:0000256" key="2">
    <source>
        <dbReference type="ARBA" id="ARBA00022555"/>
    </source>
</evidence>
<keyword evidence="1 9" id="KW-0963">Cytoplasm</keyword>
<comment type="subcellular location">
    <subcellularLocation>
        <location evidence="9">Cytoplasm</location>
    </subcellularLocation>
</comment>
<sequence>MLTQLIAGQPAQQRAGVRRLLVVSGAADWTQQRAQAICDALPGDWLWISESPPAGAQAIAAVRVKTLLGRETGHAVYDARRGLDVEALAMLAGTQRAGSWLLLLAPAWADWARCPDADSLRWSEHNHPLATPRFITHLQRQLLNDPEAVVWRQDRPAVFTPLHSRPEWAPANGHPTAGQQRILARLLHASAGIFVLTAPRGRGKSALAGMLARRWSGSCWICAPARAATDILQHYADNRARFFAPDALLQHCEQMPDGAPLADWLLIDEAAAIPSARLRRLLRYFPRLLLTTTVEGYEGTGRGFLLKFCASLPHWQSLMLDEPLRWAGDDPLERWLDNLLLLQEPDFSAGASPRAPVNISSLNADRWSADPALLRQYYGLLCSAHYRTSPLDLRRLLDAPGMRFSCAAWPSPADGLAGALWLVDEGGLSAGLAHEVWAGRRRPRGNLVAQSLAAHGGMWQAPMLRSRRITRIAVRPDCRRVGIGRQLVIHQRLAAQGLDYLSVSFGYQPDLWRFWHECGFRLARIGSHLEASSGCYSAMALLPLSPAGEQLVDQAERQLARDWYWLRRYIPLTLPLPEESDNEPDEADWRELAGFAFAHRPLQASLAALHRLASHTSLALPALRLLLDEGLSNAVCAQRLQLSGKKALLLRWRAETALALQTLDDARCGRWQAWVRHGPDDAV</sequence>
<dbReference type="EC" id="2.3.1.193" evidence="9"/>
<evidence type="ECO:0000259" key="12">
    <source>
        <dbReference type="Pfam" id="PF13718"/>
    </source>
</evidence>
<dbReference type="InterPro" id="IPR027417">
    <property type="entry name" value="P-loop_NTPase"/>
</dbReference>
<keyword evidence="2 9" id="KW-0820">tRNA-binding</keyword>
<feature type="domain" description="TmcA/NAT10 N-terminal" evidence="11">
    <location>
        <begin position="9"/>
        <end position="153"/>
    </location>
</feature>
<gene>
    <name evidence="9" type="primary">tmcA</name>
    <name evidence="14" type="ORF">FJU30_11810</name>
</gene>
<dbReference type="Pfam" id="PF17176">
    <property type="entry name" value="tRNA_bind_3"/>
    <property type="match status" value="1"/>
</dbReference>
<keyword evidence="6 9" id="KW-0067">ATP-binding</keyword>
<dbReference type="InterPro" id="IPR000182">
    <property type="entry name" value="GNAT_dom"/>
</dbReference>
<dbReference type="GO" id="GO:1990883">
    <property type="term" value="F:18S rRNA cytidine N-acetyltransferase activity"/>
    <property type="evidence" value="ECO:0007669"/>
    <property type="project" value="TreeGrafter"/>
</dbReference>
<proteinExistence type="inferred from homology"/>
<evidence type="ECO:0000256" key="3">
    <source>
        <dbReference type="ARBA" id="ARBA00022679"/>
    </source>
</evidence>
<dbReference type="OrthoDB" id="5578851at2"/>
<evidence type="ECO:0000256" key="4">
    <source>
        <dbReference type="ARBA" id="ARBA00022694"/>
    </source>
</evidence>
<dbReference type="GO" id="GO:0051392">
    <property type="term" value="F:tRNA cytidine N4-acetyltransferase activity"/>
    <property type="evidence" value="ECO:0007669"/>
    <property type="project" value="UniProtKB-UniRule"/>
</dbReference>
<organism evidence="14 15">
    <name type="scientific">Affinibrenneria salicis</name>
    <dbReference type="NCBI Taxonomy" id="2590031"/>
    <lineage>
        <taxon>Bacteria</taxon>
        <taxon>Pseudomonadati</taxon>
        <taxon>Pseudomonadota</taxon>
        <taxon>Gammaproteobacteria</taxon>
        <taxon>Enterobacterales</taxon>
        <taxon>Pectobacteriaceae</taxon>
        <taxon>Affinibrenneria</taxon>
    </lineage>
</organism>
<evidence type="ECO:0000313" key="15">
    <source>
        <dbReference type="Proteomes" id="UP000335415"/>
    </source>
</evidence>
<dbReference type="RefSeq" id="WP_150435168.1">
    <property type="nucleotide sequence ID" value="NZ_VYKJ01000005.1"/>
</dbReference>
<keyword evidence="5 9" id="KW-0547">Nucleotide-binding</keyword>
<dbReference type="GO" id="GO:0000049">
    <property type="term" value="F:tRNA binding"/>
    <property type="evidence" value="ECO:0007669"/>
    <property type="project" value="UniProtKB-UniRule"/>
</dbReference>
<evidence type="ECO:0000256" key="9">
    <source>
        <dbReference type="HAMAP-Rule" id="MF_01886"/>
    </source>
</evidence>
<evidence type="ECO:0000256" key="1">
    <source>
        <dbReference type="ARBA" id="ARBA00022490"/>
    </source>
</evidence>
<evidence type="ECO:0000313" key="14">
    <source>
        <dbReference type="EMBL" id="KAA8999968.1"/>
    </source>
</evidence>
<dbReference type="AlphaFoldDB" id="A0A5J5G040"/>
<dbReference type="GO" id="GO:0005737">
    <property type="term" value="C:cytoplasm"/>
    <property type="evidence" value="ECO:0007669"/>
    <property type="project" value="UniProtKB-SubCell"/>
</dbReference>
<dbReference type="InterPro" id="IPR013562">
    <property type="entry name" value="TmcA/NAT10_N"/>
</dbReference>
<dbReference type="InterPro" id="IPR032672">
    <property type="entry name" value="TmcA/NAT10/Kre33"/>
</dbReference>
<comment type="catalytic activity">
    <reaction evidence="9">
        <text>cytidine(34) in elongator tRNA(Met) + acetyl-CoA + ATP + H2O = N(4)-acetylcytidine(34) in elongator tRNA(Met) + ADP + phosphate + CoA + H(+)</text>
        <dbReference type="Rhea" id="RHEA:43788"/>
        <dbReference type="Rhea" id="RHEA-COMP:10693"/>
        <dbReference type="Rhea" id="RHEA-COMP:10694"/>
        <dbReference type="ChEBI" id="CHEBI:15377"/>
        <dbReference type="ChEBI" id="CHEBI:15378"/>
        <dbReference type="ChEBI" id="CHEBI:30616"/>
        <dbReference type="ChEBI" id="CHEBI:43474"/>
        <dbReference type="ChEBI" id="CHEBI:57287"/>
        <dbReference type="ChEBI" id="CHEBI:57288"/>
        <dbReference type="ChEBI" id="CHEBI:74900"/>
        <dbReference type="ChEBI" id="CHEBI:82748"/>
        <dbReference type="ChEBI" id="CHEBI:456216"/>
        <dbReference type="EC" id="2.3.1.193"/>
    </reaction>
</comment>
<dbReference type="InterPro" id="IPR024914">
    <property type="entry name" value="tRNA_acetyltr_TmcA"/>
</dbReference>
<dbReference type="GO" id="GO:1904812">
    <property type="term" value="P:rRNA acetylation involved in maturation of SSU-rRNA"/>
    <property type="evidence" value="ECO:0007669"/>
    <property type="project" value="TreeGrafter"/>
</dbReference>
<evidence type="ECO:0000256" key="7">
    <source>
        <dbReference type="ARBA" id="ARBA00022884"/>
    </source>
</evidence>
<feature type="binding site" evidence="9">
    <location>
        <begin position="472"/>
        <end position="474"/>
    </location>
    <ligand>
        <name>acetyl-CoA</name>
        <dbReference type="ChEBI" id="CHEBI:57288"/>
    </ligand>
</feature>
<evidence type="ECO:0000256" key="8">
    <source>
        <dbReference type="ARBA" id="ARBA00023315"/>
    </source>
</evidence>
<keyword evidence="4 9" id="KW-0819">tRNA processing</keyword>
<dbReference type="GO" id="GO:0005524">
    <property type="term" value="F:ATP binding"/>
    <property type="evidence" value="ECO:0007669"/>
    <property type="project" value="UniProtKB-UniRule"/>
</dbReference>
<evidence type="ECO:0000256" key="6">
    <source>
        <dbReference type="ARBA" id="ARBA00022840"/>
    </source>
</evidence>
<dbReference type="Gene3D" id="3.40.630.30">
    <property type="match status" value="1"/>
</dbReference>
<dbReference type="HAMAP" id="MF_01886">
    <property type="entry name" value="tRNA_acetyltr_TmcA"/>
    <property type="match status" value="1"/>
</dbReference>